<keyword evidence="7" id="KW-0206">Cytoskeleton</keyword>
<evidence type="ECO:0000256" key="9">
    <source>
        <dbReference type="SAM" id="MobiDB-lite"/>
    </source>
</evidence>
<gene>
    <name evidence="10" type="primary">Cep70_0</name>
    <name evidence="10" type="ORF">CEYCYA_R00244</name>
</gene>
<accession>A0A7L4NJ93</accession>
<evidence type="ECO:0000256" key="5">
    <source>
        <dbReference type="ARBA" id="ARBA00022803"/>
    </source>
</evidence>
<evidence type="ECO:0000256" key="6">
    <source>
        <dbReference type="ARBA" id="ARBA00023054"/>
    </source>
</evidence>
<dbReference type="InterPro" id="IPR037692">
    <property type="entry name" value="CEP70"/>
</dbReference>
<organism evidence="10 11">
    <name type="scientific">Ceyx cyanopectus</name>
    <name type="common">Indigo-banded kingfisher</name>
    <dbReference type="NCBI Taxonomy" id="390723"/>
    <lineage>
        <taxon>Eukaryota</taxon>
        <taxon>Metazoa</taxon>
        <taxon>Chordata</taxon>
        <taxon>Craniata</taxon>
        <taxon>Vertebrata</taxon>
        <taxon>Euteleostomi</taxon>
        <taxon>Archelosauria</taxon>
        <taxon>Archosauria</taxon>
        <taxon>Dinosauria</taxon>
        <taxon>Saurischia</taxon>
        <taxon>Theropoda</taxon>
        <taxon>Coelurosauria</taxon>
        <taxon>Aves</taxon>
        <taxon>Neognathae</taxon>
        <taxon>Neoaves</taxon>
        <taxon>Telluraves</taxon>
        <taxon>Coraciimorphae</taxon>
        <taxon>Coraciiformes</taxon>
        <taxon>Alcedinidae</taxon>
        <taxon>Ceyx</taxon>
    </lineage>
</organism>
<dbReference type="AlphaFoldDB" id="A0A7L4NJ93"/>
<evidence type="ECO:0000313" key="10">
    <source>
        <dbReference type="EMBL" id="NXY89986.1"/>
    </source>
</evidence>
<keyword evidence="6" id="KW-0175">Coiled coil</keyword>
<proteinExistence type="predicted"/>
<dbReference type="Proteomes" id="UP000586704">
    <property type="component" value="Unassembled WGS sequence"/>
</dbReference>
<evidence type="ECO:0000256" key="4">
    <source>
        <dbReference type="ARBA" id="ARBA00022490"/>
    </source>
</evidence>
<keyword evidence="4" id="KW-0963">Cytoplasm</keyword>
<dbReference type="OrthoDB" id="2020926at2759"/>
<dbReference type="EMBL" id="VYZU01078505">
    <property type="protein sequence ID" value="NXY89986.1"/>
    <property type="molecule type" value="Genomic_DNA"/>
</dbReference>
<feature type="non-terminal residue" evidence="10">
    <location>
        <position position="206"/>
    </location>
</feature>
<keyword evidence="5" id="KW-0802">TPR repeat</keyword>
<name>A0A7L4NJ93_9AVES</name>
<comment type="function">
    <text evidence="8">Plays a role in the organization of both preexisting and nascent microtubules in interphase cells. During mitosis, required for the organization and orientation of the mitotic spindle.</text>
</comment>
<comment type="caution">
    <text evidence="10">The sequence shown here is derived from an EMBL/GenBank/DDBJ whole genome shotgun (WGS) entry which is preliminary data.</text>
</comment>
<dbReference type="GO" id="GO:0005813">
    <property type="term" value="C:centrosome"/>
    <property type="evidence" value="ECO:0007669"/>
    <property type="project" value="UniProtKB-SubCell"/>
</dbReference>
<reference evidence="10 11" key="1">
    <citation type="submission" date="2020-02" db="EMBL/GenBank/DDBJ databases">
        <title>Bird 10,000 Genomes (B10K) Project - Family phase.</title>
        <authorList>
            <person name="Zhang G."/>
        </authorList>
    </citation>
    <scope>NUCLEOTIDE SEQUENCE [LARGE SCALE GENOMIC DNA]</scope>
    <source>
        <strain evidence="10">B10K-DU-013-51</strain>
        <tissue evidence="10">Mixed tissue sample</tissue>
    </source>
</reference>
<keyword evidence="11" id="KW-1185">Reference proteome</keyword>
<evidence type="ECO:0000256" key="3">
    <source>
        <dbReference type="ARBA" id="ARBA00018408"/>
    </source>
</evidence>
<dbReference type="GO" id="GO:0060271">
    <property type="term" value="P:cilium assembly"/>
    <property type="evidence" value="ECO:0007669"/>
    <property type="project" value="InterPro"/>
</dbReference>
<dbReference type="PANTHER" id="PTHR14594">
    <property type="entry name" value="CENTROSOMAL PROTEIN OF 70 KDA"/>
    <property type="match status" value="1"/>
</dbReference>
<comment type="subunit">
    <text evidence="2">Directly interacts with tubulin-gamma; this interaction determines centrosomal localization.</text>
</comment>
<evidence type="ECO:0000256" key="1">
    <source>
        <dbReference type="ARBA" id="ARBA00004300"/>
    </source>
</evidence>
<dbReference type="GO" id="GO:0070507">
    <property type="term" value="P:regulation of microtubule cytoskeleton organization"/>
    <property type="evidence" value="ECO:0007669"/>
    <property type="project" value="InterPro"/>
</dbReference>
<sequence>QVLSQVDSALRRPGAPPLSPRRAAGPGRCCGGDAEQLRAFEHLPPTVEMWAGQLSALKDLHKSLRKLSLELVPWQTAEPQDDREPVRVEDLQFMVDAILEEIENKEKDSQTPSFPTLSAMVSHFQRLFDVPSLQGVYPRMNEVYTRLGEMTNAMRNLHELLQLDSSAPPTLVVDTVGKLCDIINEKVPQQVQQLLGPQDIHRYVGQ</sequence>
<feature type="non-terminal residue" evidence="10">
    <location>
        <position position="1"/>
    </location>
</feature>
<dbReference type="PANTHER" id="PTHR14594:SF1">
    <property type="entry name" value="CENTROSOMAL PROTEIN OF 70 KDA"/>
    <property type="match status" value="1"/>
</dbReference>
<evidence type="ECO:0000313" key="11">
    <source>
        <dbReference type="Proteomes" id="UP000586704"/>
    </source>
</evidence>
<evidence type="ECO:0000256" key="8">
    <source>
        <dbReference type="ARBA" id="ARBA00025273"/>
    </source>
</evidence>
<evidence type="ECO:0000256" key="7">
    <source>
        <dbReference type="ARBA" id="ARBA00023212"/>
    </source>
</evidence>
<comment type="subcellular location">
    <subcellularLocation>
        <location evidence="1">Cytoplasm</location>
        <location evidence="1">Cytoskeleton</location>
        <location evidence="1">Microtubule organizing center</location>
        <location evidence="1">Centrosome</location>
    </subcellularLocation>
</comment>
<feature type="region of interest" description="Disordered" evidence="9">
    <location>
        <begin position="1"/>
        <end position="27"/>
    </location>
</feature>
<evidence type="ECO:0000256" key="2">
    <source>
        <dbReference type="ARBA" id="ARBA00011832"/>
    </source>
</evidence>
<protein>
    <recommendedName>
        <fullName evidence="3">Centrosomal protein of 70 kDa</fullName>
    </recommendedName>
</protein>
<dbReference type="GO" id="GO:0043015">
    <property type="term" value="F:gamma-tubulin binding"/>
    <property type="evidence" value="ECO:0007669"/>
    <property type="project" value="InterPro"/>
</dbReference>